<sequence length="333" mass="38403">MNLSYFHTPKFLSTSLHVMTCFEIPVHIFGVYIILWKTPESMKSVKWSMFNLHFWSMSLDLSVSLMTTPFVLFPAIAGFPMGVLTEFGMTTAAQIYFVVSIFAVVGVSVLGMFENRFFVLFAEHTLWKYARIPFFIMNYFLAFVFFIPPYLSIPDQTYALEQVTKKLSPNPPSWLTTRPVFVLATDFTYSLTSIFLITIFIIGEVCLFIFLIALNTKCMARKMHLSKATLRMQRKFLNAIHVQMYTPLIILIVPLIYCAYSICTGSYNQAANNLCFMFISFHGLTSTIVMLLIHKSYREICLDILFFRGPYKTTPVIESRRNSFVSYFPRVTG</sequence>
<evidence type="ECO:0008006" key="4">
    <source>
        <dbReference type="Google" id="ProtNLM"/>
    </source>
</evidence>
<dbReference type="PANTHER" id="PTHR22941">
    <property type="entry name" value="SERPENTINE RECEPTOR"/>
    <property type="match status" value="1"/>
</dbReference>
<dbReference type="AlphaFoldDB" id="G0M8T5"/>
<keyword evidence="1" id="KW-0812">Transmembrane</keyword>
<feature type="transmembrane region" description="Helical" evidence="1">
    <location>
        <begin position="274"/>
        <end position="293"/>
    </location>
</feature>
<dbReference type="InterPro" id="IPR019422">
    <property type="entry name" value="7TM_GPCR_serpentine_rcpt_Srh"/>
</dbReference>
<dbReference type="Proteomes" id="UP000008068">
    <property type="component" value="Unassembled WGS sequence"/>
</dbReference>
<dbReference type="eggNOG" id="ENOG502T0TY">
    <property type="taxonomic scope" value="Eukaryota"/>
</dbReference>
<dbReference type="InParanoid" id="G0M8T5"/>
<keyword evidence="1" id="KW-1133">Transmembrane helix</keyword>
<evidence type="ECO:0000313" key="2">
    <source>
        <dbReference type="EMBL" id="EGT31010.1"/>
    </source>
</evidence>
<dbReference type="OrthoDB" id="5854902at2759"/>
<proteinExistence type="predicted"/>
<dbReference type="Pfam" id="PF10318">
    <property type="entry name" value="7TM_GPCR_Srh"/>
    <property type="match status" value="1"/>
</dbReference>
<accession>G0M8T5</accession>
<gene>
    <name evidence="2" type="ORF">CAEBREN_24357</name>
</gene>
<dbReference type="FunCoup" id="G0M8T5">
    <property type="interactions" value="5"/>
</dbReference>
<dbReference type="PANTHER" id="PTHR22941:SF188">
    <property type="entry name" value="SERPENTINE RECEPTOR, CLASS H"/>
    <property type="match status" value="1"/>
</dbReference>
<dbReference type="InterPro" id="IPR053220">
    <property type="entry name" value="Nematode_rcpt-like_serp_H"/>
</dbReference>
<feature type="transmembrane region" description="Helical" evidence="1">
    <location>
        <begin position="57"/>
        <end position="81"/>
    </location>
</feature>
<dbReference type="HOGENOM" id="CLU_042960_1_1_1"/>
<organism evidence="3">
    <name type="scientific">Caenorhabditis brenneri</name>
    <name type="common">Nematode worm</name>
    <dbReference type="NCBI Taxonomy" id="135651"/>
    <lineage>
        <taxon>Eukaryota</taxon>
        <taxon>Metazoa</taxon>
        <taxon>Ecdysozoa</taxon>
        <taxon>Nematoda</taxon>
        <taxon>Chromadorea</taxon>
        <taxon>Rhabditida</taxon>
        <taxon>Rhabditina</taxon>
        <taxon>Rhabditomorpha</taxon>
        <taxon>Rhabditoidea</taxon>
        <taxon>Rhabditidae</taxon>
        <taxon>Peloderinae</taxon>
        <taxon>Caenorhabditis</taxon>
    </lineage>
</organism>
<dbReference type="EMBL" id="GL379787">
    <property type="protein sequence ID" value="EGT31010.1"/>
    <property type="molecule type" value="Genomic_DNA"/>
</dbReference>
<feature type="transmembrane region" description="Helical" evidence="1">
    <location>
        <begin position="134"/>
        <end position="151"/>
    </location>
</feature>
<keyword evidence="1" id="KW-0472">Membrane</keyword>
<dbReference type="OMA" id="NTKCMAR"/>
<evidence type="ECO:0000313" key="3">
    <source>
        <dbReference type="Proteomes" id="UP000008068"/>
    </source>
</evidence>
<evidence type="ECO:0000256" key="1">
    <source>
        <dbReference type="SAM" id="Phobius"/>
    </source>
</evidence>
<protein>
    <recommendedName>
        <fullName evidence="4">Serpentine Receptor, class H</fullName>
    </recommendedName>
</protein>
<feature type="transmembrane region" description="Helical" evidence="1">
    <location>
        <begin position="194"/>
        <end position="215"/>
    </location>
</feature>
<feature type="transmembrane region" description="Helical" evidence="1">
    <location>
        <begin position="236"/>
        <end position="262"/>
    </location>
</feature>
<feature type="transmembrane region" description="Helical" evidence="1">
    <location>
        <begin position="16"/>
        <end position="36"/>
    </location>
</feature>
<name>G0M8T5_CAEBE</name>
<reference evidence="3" key="1">
    <citation type="submission" date="2011-07" db="EMBL/GenBank/DDBJ databases">
        <authorList>
            <consortium name="Caenorhabditis brenneri Sequencing and Analysis Consortium"/>
            <person name="Wilson R.K."/>
        </authorList>
    </citation>
    <scope>NUCLEOTIDE SEQUENCE [LARGE SCALE GENOMIC DNA]</scope>
    <source>
        <strain evidence="3">PB2801</strain>
    </source>
</reference>
<keyword evidence="3" id="KW-1185">Reference proteome</keyword>
<feature type="transmembrane region" description="Helical" evidence="1">
    <location>
        <begin position="93"/>
        <end position="113"/>
    </location>
</feature>